<dbReference type="InterPro" id="IPR011047">
    <property type="entry name" value="Quinoprotein_ADH-like_sf"/>
</dbReference>
<name>A0ABV7PVN1_9ACTN</name>
<protein>
    <submittedName>
        <fullName evidence="3">PQQ-binding-like beta-propeller repeat protein</fullName>
    </submittedName>
</protein>
<sequence>MPSETDRPTLWRELRSWPRSVQLGFAGLAVAVFAATFVLEPLYEPDFPDRSEWPEGTIPDGIAVGEPSGGPEDPGLPEGVEVYQGEPLWTAAFASDGEEVAQVDQGALRWADGRIALERDGEDVWSYGWESYRPEVGIAGEVVVISEDLREITGEEYDWPGRRDTVALDLDTGEEVWRDQDASFVSAFADAVIMTECTGAQDDRIGDCTLYSRDPADLSVQWSTPTYASAQTATDIAWTGAPVPDRLLVESYPTGHGDRTVDVYEDGESLLSVPTRSSAAISGDTLIVYDEYDDNPADECIATLAGYRLGRSEPAWEIEAMTRKSDDYASCGGLPTAEARDGKLPLTIDGVPSIVDVATGETVWEAPTEGQAIALGPDAATLVTVDWEAEADNLIAFDTATGEERWRANAVFRSDDTTWPIGSTLWLYSGGDTWGSSAHDVYAYDLATGEGVALPGDAAYFVPGRIVTITGATHPAVRNVWPTEIW</sequence>
<dbReference type="Gene3D" id="2.130.10.10">
    <property type="entry name" value="YVTN repeat-like/Quinoprotein amine dehydrogenase"/>
    <property type="match status" value="1"/>
</dbReference>
<reference evidence="4" key="1">
    <citation type="journal article" date="2019" name="Int. J. Syst. Evol. Microbiol.">
        <title>The Global Catalogue of Microorganisms (GCM) 10K type strain sequencing project: providing services to taxonomists for standard genome sequencing and annotation.</title>
        <authorList>
            <consortium name="The Broad Institute Genomics Platform"/>
            <consortium name="The Broad Institute Genome Sequencing Center for Infectious Disease"/>
            <person name="Wu L."/>
            <person name="Ma J."/>
        </authorList>
    </citation>
    <scope>NUCLEOTIDE SEQUENCE [LARGE SCALE GENOMIC DNA]</scope>
    <source>
        <strain evidence="4">CGMCC 4.7396</strain>
    </source>
</reference>
<keyword evidence="1" id="KW-1133">Transmembrane helix</keyword>
<keyword evidence="1" id="KW-0472">Membrane</keyword>
<accession>A0ABV7PVN1</accession>
<proteinExistence type="predicted"/>
<organism evidence="3 4">
    <name type="scientific">Glycomyces rhizosphaerae</name>
    <dbReference type="NCBI Taxonomy" id="2054422"/>
    <lineage>
        <taxon>Bacteria</taxon>
        <taxon>Bacillati</taxon>
        <taxon>Actinomycetota</taxon>
        <taxon>Actinomycetes</taxon>
        <taxon>Glycomycetales</taxon>
        <taxon>Glycomycetaceae</taxon>
        <taxon>Glycomyces</taxon>
    </lineage>
</organism>
<evidence type="ECO:0000256" key="1">
    <source>
        <dbReference type="SAM" id="Phobius"/>
    </source>
</evidence>
<dbReference type="Proteomes" id="UP001595712">
    <property type="component" value="Unassembled WGS sequence"/>
</dbReference>
<evidence type="ECO:0000313" key="4">
    <source>
        <dbReference type="Proteomes" id="UP001595712"/>
    </source>
</evidence>
<keyword evidence="4" id="KW-1185">Reference proteome</keyword>
<evidence type="ECO:0000313" key="3">
    <source>
        <dbReference type="EMBL" id="MFC3492639.1"/>
    </source>
</evidence>
<dbReference type="EMBL" id="JBHRWO010000008">
    <property type="protein sequence ID" value="MFC3492639.1"/>
    <property type="molecule type" value="Genomic_DNA"/>
</dbReference>
<dbReference type="Pfam" id="PF13360">
    <property type="entry name" value="PQQ_2"/>
    <property type="match status" value="1"/>
</dbReference>
<gene>
    <name evidence="3" type="ORF">ACFO8M_09095</name>
</gene>
<comment type="caution">
    <text evidence="3">The sequence shown here is derived from an EMBL/GenBank/DDBJ whole genome shotgun (WGS) entry which is preliminary data.</text>
</comment>
<dbReference type="InterPro" id="IPR002372">
    <property type="entry name" value="PQQ_rpt_dom"/>
</dbReference>
<evidence type="ECO:0000259" key="2">
    <source>
        <dbReference type="Pfam" id="PF13360"/>
    </source>
</evidence>
<dbReference type="RefSeq" id="WP_387973596.1">
    <property type="nucleotide sequence ID" value="NZ_JBHRWO010000008.1"/>
</dbReference>
<dbReference type="InterPro" id="IPR015943">
    <property type="entry name" value="WD40/YVTN_repeat-like_dom_sf"/>
</dbReference>
<keyword evidence="1" id="KW-0812">Transmembrane</keyword>
<dbReference type="SUPFAM" id="SSF50998">
    <property type="entry name" value="Quinoprotein alcohol dehydrogenase-like"/>
    <property type="match status" value="1"/>
</dbReference>
<feature type="domain" description="Pyrrolo-quinoline quinone repeat" evidence="2">
    <location>
        <begin position="271"/>
        <end position="407"/>
    </location>
</feature>
<feature type="transmembrane region" description="Helical" evidence="1">
    <location>
        <begin position="21"/>
        <end position="39"/>
    </location>
</feature>